<gene>
    <name evidence="1" type="ORF">IIQ43_19890</name>
</gene>
<proteinExistence type="predicted"/>
<evidence type="ECO:0000313" key="1">
    <source>
        <dbReference type="EMBL" id="MBE2166781.1"/>
    </source>
</evidence>
<name>A0ABR9NPX4_9GAMM</name>
<evidence type="ECO:0000313" key="2">
    <source>
        <dbReference type="Proteomes" id="UP000619170"/>
    </source>
</evidence>
<accession>A0ABR9NPX4</accession>
<dbReference type="RefSeq" id="WP_192835287.1">
    <property type="nucleotide sequence ID" value="NZ_JADAZL010000024.1"/>
</dbReference>
<sequence length="101" mass="11589">MSLDDLVQRSIKNLEQKHIFKDKSRGVDIIIVKIYPRIGLGYGGQLQLDWWTGKEIRAIAEDHLGNYIIRHSSGAVSYLDIDKKIMFELSNSIKNFLTALQ</sequence>
<dbReference type="Proteomes" id="UP000619170">
    <property type="component" value="Unassembled WGS sequence"/>
</dbReference>
<keyword evidence="2" id="KW-1185">Reference proteome</keyword>
<comment type="caution">
    <text evidence="1">The sequence shown here is derived from an EMBL/GenBank/DDBJ whole genome shotgun (WGS) entry which is preliminary data.</text>
</comment>
<dbReference type="EMBL" id="JADAZL010000024">
    <property type="protein sequence ID" value="MBE2166781.1"/>
    <property type="molecule type" value="Genomic_DNA"/>
</dbReference>
<organism evidence="1 2">
    <name type="scientific">Acinetobacter oleivorans</name>
    <dbReference type="NCBI Taxonomy" id="1148157"/>
    <lineage>
        <taxon>Bacteria</taxon>
        <taxon>Pseudomonadati</taxon>
        <taxon>Pseudomonadota</taxon>
        <taxon>Gammaproteobacteria</taxon>
        <taxon>Moraxellales</taxon>
        <taxon>Moraxellaceae</taxon>
        <taxon>Acinetobacter</taxon>
    </lineage>
</organism>
<reference evidence="2" key="1">
    <citation type="submission" date="2023-07" db="EMBL/GenBank/DDBJ databases">
        <title>Acinetobacter oleivorans assembled AC1583.</title>
        <authorList>
            <person name="Yeo C.C."/>
        </authorList>
    </citation>
    <scope>NUCLEOTIDE SEQUENCE [LARGE SCALE GENOMIC DNA]</scope>
    <source>
        <strain evidence="2">AC1583</strain>
    </source>
</reference>
<protein>
    <submittedName>
        <fullName evidence="1">Uncharacterized protein</fullName>
    </submittedName>
</protein>